<reference evidence="3" key="1">
    <citation type="submission" date="2024-03" db="EMBL/GenBank/DDBJ databases">
        <title>Chitinophaga horti sp. nov., isolated from garden soil.</title>
        <authorList>
            <person name="Lee D.S."/>
            <person name="Han D.M."/>
            <person name="Baek J.H."/>
            <person name="Choi D.G."/>
            <person name="Jeon J.H."/>
            <person name="Jeon C.O."/>
        </authorList>
    </citation>
    <scope>NUCLEOTIDE SEQUENCE [LARGE SCALE GENOMIC DNA]</scope>
    <source>
        <strain evidence="3">GPA1</strain>
    </source>
</reference>
<evidence type="ECO:0000313" key="3">
    <source>
        <dbReference type="Proteomes" id="UP001485459"/>
    </source>
</evidence>
<dbReference type="InterPro" id="IPR045361">
    <property type="entry name" value="CIS_tube_prot_N"/>
</dbReference>
<dbReference type="Proteomes" id="UP001485459">
    <property type="component" value="Chromosome"/>
</dbReference>
<protein>
    <recommendedName>
        <fullName evidence="1">Contractile injection system tube protein N-terminal domain-containing protein</fullName>
    </recommendedName>
</protein>
<dbReference type="EMBL" id="CP149822">
    <property type="protein sequence ID" value="WZN39780.1"/>
    <property type="molecule type" value="Genomic_DNA"/>
</dbReference>
<name>A0ABZ2YJ81_9BACT</name>
<accession>A0ABZ2YJ81</accession>
<evidence type="ECO:0000313" key="2">
    <source>
        <dbReference type="EMBL" id="WZN39780.1"/>
    </source>
</evidence>
<evidence type="ECO:0000259" key="1">
    <source>
        <dbReference type="Pfam" id="PF19266"/>
    </source>
</evidence>
<keyword evidence="3" id="KW-1185">Reference proteome</keyword>
<dbReference type="RefSeq" id="WP_341834749.1">
    <property type="nucleotide sequence ID" value="NZ_CP149822.1"/>
</dbReference>
<organism evidence="2 3">
    <name type="scientific">Chitinophaga pollutisoli</name>
    <dbReference type="NCBI Taxonomy" id="3133966"/>
    <lineage>
        <taxon>Bacteria</taxon>
        <taxon>Pseudomonadati</taxon>
        <taxon>Bacteroidota</taxon>
        <taxon>Chitinophagia</taxon>
        <taxon>Chitinophagales</taxon>
        <taxon>Chitinophagaceae</taxon>
        <taxon>Chitinophaga</taxon>
    </lineage>
</organism>
<gene>
    <name evidence="2" type="ORF">WJU16_17515</name>
</gene>
<proteinExistence type="predicted"/>
<sequence length="258" mass="28800">MLESVFGGGKLEKMIIRAFKPVSKKKEKPVLSDAEGDKYMVQVNPDNYAINYRVNYNRRPAPGNSGSVARYTHSSPPGLEFTFLFDGTGVVPKPAGPLDNVPIAGAIADLISGGDEYDVMTELQKFAKVVYLFEGKEHRPRRVQLNWGKLVFTGVLSTLSITYKLFKPDGTPLRAEARAGFEGSIEDMLREKVEDKSSPDLTHVRQVIAGDNIQLMCNDIYGAPDHYIEVARANKMYNFRRLKEGSEVFFPPVKPQPK</sequence>
<dbReference type="Pfam" id="PF19266">
    <property type="entry name" value="CIS_tube"/>
    <property type="match status" value="1"/>
</dbReference>
<feature type="domain" description="Contractile injection system tube protein N-terminal" evidence="1">
    <location>
        <begin position="10"/>
        <end position="191"/>
    </location>
</feature>